<proteinExistence type="predicted"/>
<keyword evidence="1" id="KW-1133">Transmembrane helix</keyword>
<sequence>MIGVSQAKAKTLFWIFFIILGGMNTVLIIYIIDHLIPLNKTGKTIIALVIFIVAIIPLTGFLAEKVTKISLRLGLEKRRNFIIFLAIIVMIPIMMIFNENREKDLDEVIQFQTKNVDYIIIGNEFENRTVQEKHAVELKELLNQYRVKKMKDSEWDPDVSKEKGYYITIYSKGKPIIASIYENRILSVNRGNYYHVLNGPIDLTWFDELYEELRQD</sequence>
<gene>
    <name evidence="2" type="ORF">CD29_08490</name>
</gene>
<dbReference type="OrthoDB" id="2437154at2"/>
<keyword evidence="1" id="KW-0812">Transmembrane</keyword>
<name>A0A0A3I8F9_9BACL</name>
<accession>A0A0A3I8F9</accession>
<dbReference type="eggNOG" id="ENOG5033WCS">
    <property type="taxonomic scope" value="Bacteria"/>
</dbReference>
<keyword evidence="3" id="KW-1185">Reference proteome</keyword>
<evidence type="ECO:0000256" key="1">
    <source>
        <dbReference type="SAM" id="Phobius"/>
    </source>
</evidence>
<dbReference type="RefSeq" id="WP_036185211.1">
    <property type="nucleotide sequence ID" value="NZ_AVDA01000008.1"/>
</dbReference>
<evidence type="ECO:0000313" key="3">
    <source>
        <dbReference type="Proteomes" id="UP000030416"/>
    </source>
</evidence>
<reference evidence="2 3" key="1">
    <citation type="submission" date="2014-02" db="EMBL/GenBank/DDBJ databases">
        <title>Draft genome sequence of Lysinibacillus manganicus DSM 26584T.</title>
        <authorList>
            <person name="Zhang F."/>
            <person name="Wang G."/>
            <person name="Zhang L."/>
        </authorList>
    </citation>
    <scope>NUCLEOTIDE SEQUENCE [LARGE SCALE GENOMIC DNA]</scope>
    <source>
        <strain evidence="2 3">DSM 26584</strain>
    </source>
</reference>
<feature type="transmembrane region" description="Helical" evidence="1">
    <location>
        <begin position="81"/>
        <end position="97"/>
    </location>
</feature>
<feature type="transmembrane region" description="Helical" evidence="1">
    <location>
        <begin position="44"/>
        <end position="61"/>
    </location>
</feature>
<comment type="caution">
    <text evidence="2">The sequence shown here is derived from an EMBL/GenBank/DDBJ whole genome shotgun (WGS) entry which is preliminary data.</text>
</comment>
<keyword evidence="1" id="KW-0472">Membrane</keyword>
<dbReference type="AlphaFoldDB" id="A0A0A3I8F9"/>
<organism evidence="2 3">
    <name type="scientific">Ureibacillus manganicus DSM 26584</name>
    <dbReference type="NCBI Taxonomy" id="1384049"/>
    <lineage>
        <taxon>Bacteria</taxon>
        <taxon>Bacillati</taxon>
        <taxon>Bacillota</taxon>
        <taxon>Bacilli</taxon>
        <taxon>Bacillales</taxon>
        <taxon>Caryophanaceae</taxon>
        <taxon>Ureibacillus</taxon>
    </lineage>
</organism>
<protein>
    <submittedName>
        <fullName evidence="2">Uncharacterized protein</fullName>
    </submittedName>
</protein>
<dbReference type="EMBL" id="JPVN01000008">
    <property type="protein sequence ID" value="KGR79038.1"/>
    <property type="molecule type" value="Genomic_DNA"/>
</dbReference>
<feature type="transmembrane region" description="Helical" evidence="1">
    <location>
        <begin position="12"/>
        <end position="32"/>
    </location>
</feature>
<dbReference type="Proteomes" id="UP000030416">
    <property type="component" value="Unassembled WGS sequence"/>
</dbReference>
<evidence type="ECO:0000313" key="2">
    <source>
        <dbReference type="EMBL" id="KGR79038.1"/>
    </source>
</evidence>